<reference evidence="1 2" key="1">
    <citation type="submission" date="2016-10" db="EMBL/GenBank/DDBJ databases">
        <authorList>
            <person name="de Groot N.N."/>
        </authorList>
    </citation>
    <scope>NUCLEOTIDE SEQUENCE [LARGE SCALE GENOMIC DNA]</scope>
    <source>
        <strain evidence="1 2">DSM 17073</strain>
    </source>
</reference>
<proteinExistence type="predicted"/>
<evidence type="ECO:0000313" key="1">
    <source>
        <dbReference type="EMBL" id="SFP14474.1"/>
    </source>
</evidence>
<dbReference type="AlphaFoldDB" id="A0A1I5MY56"/>
<name>A0A1I5MY56_9BACI</name>
<protein>
    <submittedName>
        <fullName evidence="1">Uncharacterized protein</fullName>
    </submittedName>
</protein>
<accession>A0A1I5MY56</accession>
<dbReference type="EMBL" id="FOXC01000007">
    <property type="protein sequence ID" value="SFP14474.1"/>
    <property type="molecule type" value="Genomic_DNA"/>
</dbReference>
<organism evidence="1 2">
    <name type="scientific">Halolactibacillus halophilus</name>
    <dbReference type="NCBI Taxonomy" id="306540"/>
    <lineage>
        <taxon>Bacteria</taxon>
        <taxon>Bacillati</taxon>
        <taxon>Bacillota</taxon>
        <taxon>Bacilli</taxon>
        <taxon>Bacillales</taxon>
        <taxon>Bacillaceae</taxon>
        <taxon>Halolactibacillus</taxon>
    </lineage>
</organism>
<feature type="non-terminal residue" evidence="1">
    <location>
        <position position="1"/>
    </location>
</feature>
<dbReference type="Proteomes" id="UP000242243">
    <property type="component" value="Unassembled WGS sequence"/>
</dbReference>
<gene>
    <name evidence="1" type="ORF">SAMN05421839_1071</name>
</gene>
<evidence type="ECO:0000313" key="2">
    <source>
        <dbReference type="Proteomes" id="UP000242243"/>
    </source>
</evidence>
<sequence>RLLYPELLLSMLGEIPLIWLFFELSREKSTGTKVAPSDQPSVSKRKPL</sequence>